<dbReference type="NCBIfam" id="NF033745">
    <property type="entry name" value="class_C_sortase"/>
    <property type="match status" value="1"/>
</dbReference>
<reference evidence="4 5" key="1">
    <citation type="submission" date="2017-06" db="EMBL/GenBank/DDBJ databases">
        <title>the draft geome sequence of Illustriluteabacillus marina B3227.</title>
        <authorList>
            <person name="He R.-H."/>
            <person name="Du Z.-J."/>
        </authorList>
    </citation>
    <scope>NUCLEOTIDE SEQUENCE [LARGE SCALE GENOMIC DNA]</scope>
    <source>
        <strain evidence="4 5">B3227</strain>
    </source>
</reference>
<dbReference type="EMBL" id="PJNH01000002">
    <property type="protein sequence ID" value="PKR78176.1"/>
    <property type="molecule type" value="Genomic_DNA"/>
</dbReference>
<keyword evidence="3" id="KW-1133">Transmembrane helix</keyword>
<dbReference type="InterPro" id="IPR005754">
    <property type="entry name" value="Sortase"/>
</dbReference>
<keyword evidence="3" id="KW-0812">Transmembrane</keyword>
<keyword evidence="5" id="KW-1185">Reference proteome</keyword>
<evidence type="ECO:0000313" key="5">
    <source>
        <dbReference type="Proteomes" id="UP000243524"/>
    </source>
</evidence>
<comment type="caution">
    <text evidence="4">The sequence shown here is derived from an EMBL/GenBank/DDBJ whole genome shotgun (WGS) entry which is preliminary data.</text>
</comment>
<evidence type="ECO:0000256" key="1">
    <source>
        <dbReference type="ARBA" id="ARBA00022801"/>
    </source>
</evidence>
<keyword evidence="1" id="KW-0378">Hydrolase</keyword>
<evidence type="ECO:0008006" key="6">
    <source>
        <dbReference type="Google" id="ProtNLM"/>
    </source>
</evidence>
<keyword evidence="3" id="KW-0472">Membrane</keyword>
<dbReference type="Gene3D" id="2.40.260.10">
    <property type="entry name" value="Sortase"/>
    <property type="match status" value="1"/>
</dbReference>
<sequence>MWVNNMKRNLPIILIFSVGLVLLTYPYIARLVNEEVAEAKVFELQESWTELSDKEKVERFEVAERYNDELSARGRLGVELTDIDFTDSDGVEQMATSPSEENGNDDSATNAYSYIEIPRLNLNLPIYLDSSRWSLANGIGLVPGSSMPVGGDSTHSVLAGHRGMATKEMFQHLDRLRVGDEIHIHSVNGKMTYRVYRTDVILPNQTGALEIQPSKDLTTLVTCHPYGSNSHRLIVQGERVD</sequence>
<organism evidence="4 5">
    <name type="scientific">Halalkalibacillus sediminis</name>
    <dbReference type="NCBI Taxonomy" id="2018042"/>
    <lineage>
        <taxon>Bacteria</taxon>
        <taxon>Bacillati</taxon>
        <taxon>Bacillota</taxon>
        <taxon>Bacilli</taxon>
        <taxon>Bacillales</taxon>
        <taxon>Bacillaceae</taxon>
        <taxon>Halalkalibacillus</taxon>
    </lineage>
</organism>
<accession>A0A2I0QV28</accession>
<dbReference type="GO" id="GO:0016787">
    <property type="term" value="F:hydrolase activity"/>
    <property type="evidence" value="ECO:0007669"/>
    <property type="project" value="UniProtKB-KW"/>
</dbReference>
<dbReference type="InterPro" id="IPR023365">
    <property type="entry name" value="Sortase_dom-sf"/>
</dbReference>
<gene>
    <name evidence="4" type="ORF">CEY16_08240</name>
</gene>
<dbReference type="AlphaFoldDB" id="A0A2I0QV28"/>
<feature type="transmembrane region" description="Helical" evidence="3">
    <location>
        <begin position="12"/>
        <end position="28"/>
    </location>
</feature>
<evidence type="ECO:0000313" key="4">
    <source>
        <dbReference type="EMBL" id="PKR78176.1"/>
    </source>
</evidence>
<dbReference type="CDD" id="cd05827">
    <property type="entry name" value="Sortase_C"/>
    <property type="match status" value="1"/>
</dbReference>
<dbReference type="NCBIfam" id="TIGR01076">
    <property type="entry name" value="sortase_fam"/>
    <property type="match status" value="1"/>
</dbReference>
<dbReference type="SUPFAM" id="SSF63817">
    <property type="entry name" value="Sortase"/>
    <property type="match status" value="1"/>
</dbReference>
<dbReference type="Proteomes" id="UP000243524">
    <property type="component" value="Unassembled WGS sequence"/>
</dbReference>
<proteinExistence type="predicted"/>
<feature type="active site" description="Proton donor/acceptor" evidence="2">
    <location>
        <position position="161"/>
    </location>
</feature>
<feature type="active site" description="Acyl-thioester intermediate" evidence="2">
    <location>
        <position position="223"/>
    </location>
</feature>
<dbReference type="InterPro" id="IPR042002">
    <property type="entry name" value="Sortase_C"/>
</dbReference>
<evidence type="ECO:0000256" key="2">
    <source>
        <dbReference type="PIRSR" id="PIRSR605754-1"/>
    </source>
</evidence>
<protein>
    <recommendedName>
        <fullName evidence="6">Class C sortase</fullName>
    </recommendedName>
</protein>
<dbReference type="Pfam" id="PF04203">
    <property type="entry name" value="Sortase"/>
    <property type="match status" value="1"/>
</dbReference>
<evidence type="ECO:0000256" key="3">
    <source>
        <dbReference type="SAM" id="Phobius"/>
    </source>
</evidence>
<name>A0A2I0QV28_9BACI</name>